<dbReference type="NCBIfam" id="TIGR00052">
    <property type="entry name" value="nudix-type nucleoside diphosphatase, YffH/AdpP family"/>
    <property type="match status" value="1"/>
</dbReference>
<dbReference type="EC" id="3.6.1.13" evidence="3"/>
<evidence type="ECO:0000256" key="11">
    <source>
        <dbReference type="ARBA" id="ARBA00033056"/>
    </source>
</evidence>
<dbReference type="InterPro" id="IPR020476">
    <property type="entry name" value="Nudix_hydrolase"/>
</dbReference>
<dbReference type="GO" id="GO:0047631">
    <property type="term" value="F:ADP-ribose diphosphatase activity"/>
    <property type="evidence" value="ECO:0007669"/>
    <property type="project" value="UniProtKB-EC"/>
</dbReference>
<dbReference type="InterPro" id="IPR009288">
    <property type="entry name" value="AIG2-like_dom"/>
</dbReference>
<evidence type="ECO:0000256" key="14">
    <source>
        <dbReference type="PIRSR" id="PIRSR604385-3"/>
    </source>
</evidence>
<dbReference type="PATRIC" id="fig|1768241.3.peg.3977"/>
<evidence type="ECO:0000256" key="15">
    <source>
        <dbReference type="RuleBase" id="RU003476"/>
    </source>
</evidence>
<keyword evidence="5 13" id="KW-0479">Metal-binding</keyword>
<comment type="similarity">
    <text evidence="2">Belongs to the Nudix hydrolase family. NudF subfamily.</text>
</comment>
<name>A0A132BSI6_9RHOB</name>
<dbReference type="PROSITE" id="PS51462">
    <property type="entry name" value="NUDIX"/>
    <property type="match status" value="1"/>
</dbReference>
<dbReference type="RefSeq" id="WP_068247466.1">
    <property type="nucleotide sequence ID" value="NZ_LPUY01000098.1"/>
</dbReference>
<reference evidence="17 18" key="1">
    <citation type="submission" date="2015-12" db="EMBL/GenBank/DDBJ databases">
        <title>Genome sequence of the marine Rhodobacteraceae strain O3.65, Candidatus Tritonibacter horizontis.</title>
        <authorList>
            <person name="Poehlein A."/>
            <person name="Giebel H.A."/>
            <person name="Voget S."/>
            <person name="Brinkhoff T."/>
        </authorList>
    </citation>
    <scope>NUCLEOTIDE SEQUENCE [LARGE SCALE GENOMIC DNA]</scope>
    <source>
        <strain evidence="17 18">O3.65</strain>
    </source>
</reference>
<evidence type="ECO:0000313" key="17">
    <source>
        <dbReference type="EMBL" id="KUP91365.1"/>
    </source>
</evidence>
<evidence type="ECO:0000256" key="13">
    <source>
        <dbReference type="PIRSR" id="PIRSR604385-2"/>
    </source>
</evidence>
<dbReference type="Pfam" id="PF06094">
    <property type="entry name" value="GGACT"/>
    <property type="match status" value="1"/>
</dbReference>
<dbReference type="Pfam" id="PF00293">
    <property type="entry name" value="NUDIX"/>
    <property type="match status" value="1"/>
</dbReference>
<evidence type="ECO:0000313" key="18">
    <source>
        <dbReference type="Proteomes" id="UP000068382"/>
    </source>
</evidence>
<dbReference type="PANTHER" id="PTHR11839">
    <property type="entry name" value="UDP/ADP-SUGAR PYROPHOSPHATASE"/>
    <property type="match status" value="1"/>
</dbReference>
<dbReference type="InterPro" id="IPR015797">
    <property type="entry name" value="NUDIX_hydrolase-like_dom_sf"/>
</dbReference>
<feature type="domain" description="Nudix hydrolase" evidence="16">
    <location>
        <begin position="224"/>
        <end position="363"/>
    </location>
</feature>
<keyword evidence="18" id="KW-1185">Reference proteome</keyword>
<dbReference type="SUPFAM" id="SSF55811">
    <property type="entry name" value="Nudix"/>
    <property type="match status" value="1"/>
</dbReference>
<dbReference type="InterPro" id="IPR004385">
    <property type="entry name" value="NDP_pyrophosphatase"/>
</dbReference>
<comment type="catalytic activity">
    <reaction evidence="12">
        <text>ADP-D-ribose + H2O = D-ribose 5-phosphate + AMP + 2 H(+)</text>
        <dbReference type="Rhea" id="RHEA:10412"/>
        <dbReference type="ChEBI" id="CHEBI:15377"/>
        <dbReference type="ChEBI" id="CHEBI:15378"/>
        <dbReference type="ChEBI" id="CHEBI:57967"/>
        <dbReference type="ChEBI" id="CHEBI:78346"/>
        <dbReference type="ChEBI" id="CHEBI:456215"/>
        <dbReference type="EC" id="3.6.1.13"/>
    </reaction>
</comment>
<evidence type="ECO:0000256" key="6">
    <source>
        <dbReference type="ARBA" id="ARBA00022801"/>
    </source>
</evidence>
<evidence type="ECO:0000256" key="3">
    <source>
        <dbReference type="ARBA" id="ARBA00012453"/>
    </source>
</evidence>
<dbReference type="CDD" id="cd24155">
    <property type="entry name" value="NUDIX_ADPRase"/>
    <property type="match status" value="1"/>
</dbReference>
<feature type="binding site" evidence="13">
    <location>
        <position position="266"/>
    </location>
    <ligand>
        <name>Mg(2+)</name>
        <dbReference type="ChEBI" id="CHEBI:18420"/>
        <label>1</label>
    </ligand>
</feature>
<comment type="cofactor">
    <cofactor evidence="1 13">
        <name>Mg(2+)</name>
        <dbReference type="ChEBI" id="CHEBI:18420"/>
    </cofactor>
</comment>
<dbReference type="Gene3D" id="3.90.79.10">
    <property type="entry name" value="Nucleoside Triphosphate Pyrophosphohydrolase"/>
    <property type="match status" value="1"/>
</dbReference>
<gene>
    <name evidence="17" type="primary">nudF</name>
    <name evidence="17" type="ORF">TRIHO_38120</name>
</gene>
<sequence length="379" mass="41620">MTDVFVAGALALPNVLDRVLGRDLSPDHTAPAILRDHALVICDPAHHPAVVPQTGAQVGGLLVRGLTDLQVEAITHYEMSFGRKCLSVEVEAERGPVTVQAFTLAEREVEPETSELDGAAADLRDWAKDWADVAACMAREIMAFQGRKPASDLTKSLYSMRIRANAWCRAQSRQSDPDHDLARDVIVHAHKREYINFFAMEEMDLQHRKFDGTMGPLINRGVLLVGEAAVLLPYDVKRDAVLLIEQFRAAIFIAGEVSPWTLEPPAGLMDPGETPEEAARRETLEEAGLEVSHLEPVASLYPSSGSSGEYVHIFCGLTDFSSIEGGGGVPSEGEDIRSKVISFQELMQGVDNRTFQDMPLVTAALWLARHRDRLRAEFG</sequence>
<dbReference type="PRINTS" id="PR00502">
    <property type="entry name" value="NUDIXFAMILY"/>
</dbReference>
<dbReference type="GO" id="GO:0019693">
    <property type="term" value="P:ribose phosphate metabolic process"/>
    <property type="evidence" value="ECO:0007669"/>
    <property type="project" value="TreeGrafter"/>
</dbReference>
<dbReference type="Gene3D" id="3.10.490.10">
    <property type="entry name" value="Gamma-glutamyl cyclotransferase-like"/>
    <property type="match status" value="1"/>
</dbReference>
<dbReference type="GO" id="GO:0019144">
    <property type="term" value="F:ADP-sugar diphosphatase activity"/>
    <property type="evidence" value="ECO:0007669"/>
    <property type="project" value="TreeGrafter"/>
</dbReference>
<feature type="binding site" evidence="13">
    <location>
        <position position="282"/>
    </location>
    <ligand>
        <name>Mg(2+)</name>
        <dbReference type="ChEBI" id="CHEBI:18420"/>
        <label>1</label>
    </ligand>
</feature>
<dbReference type="GO" id="GO:0046872">
    <property type="term" value="F:metal ion binding"/>
    <property type="evidence" value="ECO:0007669"/>
    <property type="project" value="UniProtKB-KW"/>
</dbReference>
<evidence type="ECO:0000256" key="9">
    <source>
        <dbReference type="ARBA" id="ARBA00030162"/>
    </source>
</evidence>
<evidence type="ECO:0000259" key="16">
    <source>
        <dbReference type="PROSITE" id="PS51462"/>
    </source>
</evidence>
<keyword evidence="6 15" id="KW-0378">Hydrolase</keyword>
<dbReference type="InterPro" id="IPR020084">
    <property type="entry name" value="NUDIX_hydrolase_CS"/>
</dbReference>
<dbReference type="InterPro" id="IPR000086">
    <property type="entry name" value="NUDIX_hydrolase_dom"/>
</dbReference>
<evidence type="ECO:0000256" key="4">
    <source>
        <dbReference type="ARBA" id="ARBA00013297"/>
    </source>
</evidence>
<comment type="caution">
    <text evidence="17">The sequence shown here is derived from an EMBL/GenBank/DDBJ whole genome shotgun (WGS) entry which is preliminary data.</text>
</comment>
<evidence type="ECO:0000256" key="8">
    <source>
        <dbReference type="ARBA" id="ARBA00025164"/>
    </source>
</evidence>
<feature type="binding site" evidence="13">
    <location>
        <position position="286"/>
    </location>
    <ligand>
        <name>Mg(2+)</name>
        <dbReference type="ChEBI" id="CHEBI:18420"/>
        <label>1</label>
    </ligand>
</feature>
<evidence type="ECO:0000256" key="10">
    <source>
        <dbReference type="ARBA" id="ARBA00030308"/>
    </source>
</evidence>
<proteinExistence type="inferred from homology"/>
<dbReference type="EMBL" id="LPUY01000098">
    <property type="protein sequence ID" value="KUP91365.1"/>
    <property type="molecule type" value="Genomic_DNA"/>
</dbReference>
<dbReference type="GO" id="GO:0005829">
    <property type="term" value="C:cytosol"/>
    <property type="evidence" value="ECO:0007669"/>
    <property type="project" value="TreeGrafter"/>
</dbReference>
<evidence type="ECO:0000256" key="2">
    <source>
        <dbReference type="ARBA" id="ARBA00007482"/>
    </source>
</evidence>
<protein>
    <recommendedName>
        <fullName evidence="4">ADP-ribose pyrophosphatase</fullName>
        <ecNumber evidence="3">3.6.1.13</ecNumber>
    </recommendedName>
    <alternativeName>
        <fullName evidence="9">ADP-ribose diphosphatase</fullName>
    </alternativeName>
    <alternativeName>
        <fullName evidence="11">ADP-ribose phosphohydrolase</fullName>
    </alternativeName>
    <alternativeName>
        <fullName evidence="10">Adenosine diphosphoribose pyrophosphatase</fullName>
    </alternativeName>
</protein>
<evidence type="ECO:0000256" key="5">
    <source>
        <dbReference type="ARBA" id="ARBA00022723"/>
    </source>
</evidence>
<dbReference type="OrthoDB" id="5292471at2"/>
<evidence type="ECO:0000256" key="1">
    <source>
        <dbReference type="ARBA" id="ARBA00001946"/>
    </source>
</evidence>
<dbReference type="Proteomes" id="UP000068382">
    <property type="component" value="Unassembled WGS sequence"/>
</dbReference>
<feature type="short sequence motif" description="Nudix box" evidence="14">
    <location>
        <begin position="267"/>
        <end position="289"/>
    </location>
</feature>
<dbReference type="GO" id="GO:0006753">
    <property type="term" value="P:nucleoside phosphate metabolic process"/>
    <property type="evidence" value="ECO:0007669"/>
    <property type="project" value="TreeGrafter"/>
</dbReference>
<dbReference type="AlphaFoldDB" id="A0A132BSI6"/>
<feature type="binding site" evidence="13">
    <location>
        <position position="334"/>
    </location>
    <ligand>
        <name>Mg(2+)</name>
        <dbReference type="ChEBI" id="CHEBI:18420"/>
        <label>1</label>
    </ligand>
</feature>
<evidence type="ECO:0000256" key="12">
    <source>
        <dbReference type="ARBA" id="ARBA00049546"/>
    </source>
</evidence>
<dbReference type="PROSITE" id="PS00893">
    <property type="entry name" value="NUDIX_BOX"/>
    <property type="match status" value="1"/>
</dbReference>
<keyword evidence="7 13" id="KW-0460">Magnesium</keyword>
<comment type="function">
    <text evidence="8">Acts on ADP-mannose and ADP-glucose as well as ADP-ribose. Prevents glycogen biosynthesis. The reaction catalyzed by this enzyme is a limiting step of the gluconeogenic process.</text>
</comment>
<evidence type="ECO:0000256" key="7">
    <source>
        <dbReference type="ARBA" id="ARBA00022842"/>
    </source>
</evidence>
<accession>A0A132BSI6</accession>
<organism evidence="17 18">
    <name type="scientific">Tritonibacter horizontis</name>
    <dbReference type="NCBI Taxonomy" id="1768241"/>
    <lineage>
        <taxon>Bacteria</taxon>
        <taxon>Pseudomonadati</taxon>
        <taxon>Pseudomonadota</taxon>
        <taxon>Alphaproteobacteria</taxon>
        <taxon>Rhodobacterales</taxon>
        <taxon>Paracoccaceae</taxon>
        <taxon>Tritonibacter</taxon>
    </lineage>
</organism>
<dbReference type="PANTHER" id="PTHR11839:SF5">
    <property type="entry name" value="ADP-RIBOSE PYROPHOSPHATASE"/>
    <property type="match status" value="1"/>
</dbReference>